<feature type="compositionally biased region" description="Basic residues" evidence="1">
    <location>
        <begin position="22"/>
        <end position="31"/>
    </location>
</feature>
<feature type="region of interest" description="Disordered" evidence="1">
    <location>
        <begin position="542"/>
        <end position="575"/>
    </location>
</feature>
<feature type="compositionally biased region" description="Basic residues" evidence="1">
    <location>
        <begin position="100"/>
        <end position="114"/>
    </location>
</feature>
<feature type="compositionally biased region" description="Acidic residues" evidence="1">
    <location>
        <begin position="548"/>
        <end position="561"/>
    </location>
</feature>
<organism evidence="2 3">
    <name type="scientific">Apiospora phragmitis</name>
    <dbReference type="NCBI Taxonomy" id="2905665"/>
    <lineage>
        <taxon>Eukaryota</taxon>
        <taxon>Fungi</taxon>
        <taxon>Dikarya</taxon>
        <taxon>Ascomycota</taxon>
        <taxon>Pezizomycotina</taxon>
        <taxon>Sordariomycetes</taxon>
        <taxon>Xylariomycetidae</taxon>
        <taxon>Amphisphaeriales</taxon>
        <taxon>Apiosporaceae</taxon>
        <taxon>Apiospora</taxon>
    </lineage>
</organism>
<feature type="compositionally biased region" description="Polar residues" evidence="1">
    <location>
        <begin position="32"/>
        <end position="43"/>
    </location>
</feature>
<dbReference type="RefSeq" id="XP_066709570.1">
    <property type="nucleotide sequence ID" value="XM_066864609.1"/>
</dbReference>
<comment type="caution">
    <text evidence="2">The sequence shown here is derived from an EMBL/GenBank/DDBJ whole genome shotgun (WGS) entry which is preliminary data.</text>
</comment>
<evidence type="ECO:0000256" key="1">
    <source>
        <dbReference type="SAM" id="MobiDB-lite"/>
    </source>
</evidence>
<proteinExistence type="predicted"/>
<evidence type="ECO:0000313" key="2">
    <source>
        <dbReference type="EMBL" id="KAK8042717.1"/>
    </source>
</evidence>
<dbReference type="EMBL" id="JAQQWL010000013">
    <property type="protein sequence ID" value="KAK8042717.1"/>
    <property type="molecule type" value="Genomic_DNA"/>
</dbReference>
<sequence>MVLGKRDIEASASPVEEIQPQKKVRFTKNTKKPSTASKVSTATVPIHLMLPEEMKIVVEPATGAKRKADVVAADANASGQPKSKRPHAEPSSGEEEEGKPKKKKKRSSKKRKNRNLFTSADEPLPQQVIDGTVPEGTAVPDRVRRKILTVAMRIVYNERIGDHTWEAREGQSFQRGGTEAQKVGDRSLPLYHAIADAAYGDELIERMMQAYVAVHQGAVDGLWGKRAHNETYPPPLWYAVIHGRRGVVDALLRLGARPDRLRFGNLEHLLGREPLTAACRAEHVAHERCSLRARWCCDMYNYLAWSVDRLFESRSPGPHADFDAHMDAVEECMLRVLDQRPDWIPRYDSSGSDGKAFFIAPLVNAGFFRMLDRLGVREGMSANNAQQGLENFIRDIKWSRKAEAVLVWFQALPSGRGVRIESRDFQRMLVPFPVKRDLPGPGVALVQVESERERDDVYARVGAILAAWAGRLPRLDELDDGPPAVSSQTYRAWASELAAMDLWLWQWLVELASLPRHGNVQLAKSANALMSWHSVVVEWASAQKADETKEDDAPTGDDDKIDDTKDATAGDVPTS</sequence>
<protein>
    <submittedName>
        <fullName evidence="2">Uncharacterized protein</fullName>
    </submittedName>
</protein>
<name>A0ABR1T7Z5_9PEZI</name>
<dbReference type="GeneID" id="92097672"/>
<evidence type="ECO:0000313" key="3">
    <source>
        <dbReference type="Proteomes" id="UP001480595"/>
    </source>
</evidence>
<keyword evidence="3" id="KW-1185">Reference proteome</keyword>
<gene>
    <name evidence="2" type="ORF">PG994_013200</name>
</gene>
<reference evidence="2 3" key="1">
    <citation type="submission" date="2023-01" db="EMBL/GenBank/DDBJ databases">
        <title>Analysis of 21 Apiospora genomes using comparative genomics revels a genus with tremendous synthesis potential of carbohydrate active enzymes and secondary metabolites.</title>
        <authorList>
            <person name="Sorensen T."/>
        </authorList>
    </citation>
    <scope>NUCLEOTIDE SEQUENCE [LARGE SCALE GENOMIC DNA]</scope>
    <source>
        <strain evidence="2 3">CBS 135458</strain>
    </source>
</reference>
<dbReference type="Proteomes" id="UP001480595">
    <property type="component" value="Unassembled WGS sequence"/>
</dbReference>
<feature type="region of interest" description="Disordered" evidence="1">
    <location>
        <begin position="1"/>
        <end position="43"/>
    </location>
</feature>
<accession>A0ABR1T7Z5</accession>
<feature type="region of interest" description="Disordered" evidence="1">
    <location>
        <begin position="64"/>
        <end position="135"/>
    </location>
</feature>